<sequence>MNPFVERHRSEISVLSCFDRVVITGTLPDACYPEAMAGFPGYRNIRLFDDAKWAEPLREELRQNADRIADAGLKIEFIRKFNRFRKEEPIEAIMAERGDHPGSVHHDISPPSKYCQFPISRMEIPSLLLTRGT</sequence>
<name>A0A450WNX7_9GAMM</name>
<protein>
    <submittedName>
        <fullName evidence="1">Uncharacterized protein</fullName>
    </submittedName>
</protein>
<reference evidence="1" key="1">
    <citation type="submission" date="2019-02" db="EMBL/GenBank/DDBJ databases">
        <authorList>
            <person name="Gruber-Vodicka R. H."/>
            <person name="Seah K. B. B."/>
        </authorList>
    </citation>
    <scope>NUCLEOTIDE SEQUENCE</scope>
    <source>
        <strain evidence="1">BECK_BY7</strain>
    </source>
</reference>
<accession>A0A450WNX7</accession>
<gene>
    <name evidence="1" type="ORF">BECKLFY1418C_GA0070996_104817</name>
</gene>
<evidence type="ECO:0000313" key="1">
    <source>
        <dbReference type="EMBL" id="VFK18763.1"/>
    </source>
</evidence>
<proteinExistence type="predicted"/>
<organism evidence="1">
    <name type="scientific">Candidatus Kentrum sp. LFY</name>
    <dbReference type="NCBI Taxonomy" id="2126342"/>
    <lineage>
        <taxon>Bacteria</taxon>
        <taxon>Pseudomonadati</taxon>
        <taxon>Pseudomonadota</taxon>
        <taxon>Gammaproteobacteria</taxon>
        <taxon>Candidatus Kentrum</taxon>
    </lineage>
</organism>
<dbReference type="AlphaFoldDB" id="A0A450WNX7"/>
<dbReference type="EMBL" id="CAADFN010000048">
    <property type="protein sequence ID" value="VFK18763.1"/>
    <property type="molecule type" value="Genomic_DNA"/>
</dbReference>